<dbReference type="EMBL" id="BACD03000006">
    <property type="protein sequence ID" value="GAO46946.1"/>
    <property type="molecule type" value="Genomic_DNA"/>
</dbReference>
<reference evidence="1 2" key="3">
    <citation type="journal article" date="2015" name="Genome Announc.">
        <title>Draft Genome Sequence of the Archiascomycetous Yeast Saitoella complicata.</title>
        <authorList>
            <person name="Yamauchi K."/>
            <person name="Kondo S."/>
            <person name="Hamamoto M."/>
            <person name="Takahashi Y."/>
            <person name="Ogura Y."/>
            <person name="Hayashi T."/>
            <person name="Nishida H."/>
        </authorList>
    </citation>
    <scope>NUCLEOTIDE SEQUENCE [LARGE SCALE GENOMIC DNA]</scope>
    <source>
        <strain evidence="1 2">NRRL Y-17804</strain>
    </source>
</reference>
<dbReference type="Proteomes" id="UP000033140">
    <property type="component" value="Unassembled WGS sequence"/>
</dbReference>
<gene>
    <name evidence="1" type="ORF">G7K_1163-t1</name>
</gene>
<dbReference type="AlphaFoldDB" id="A0A0E9NB80"/>
<accession>A0A0E9NB80</accession>
<evidence type="ECO:0000313" key="1">
    <source>
        <dbReference type="EMBL" id="GAO46946.1"/>
    </source>
</evidence>
<reference evidence="1 2" key="2">
    <citation type="journal article" date="2014" name="J. Gen. Appl. Microbiol.">
        <title>The early diverging ascomycetous budding yeast Saitoella complicata has three histone deacetylases belonging to the Clr6, Hos2, and Rpd3 lineages.</title>
        <authorList>
            <person name="Nishida H."/>
            <person name="Matsumoto T."/>
            <person name="Kondo S."/>
            <person name="Hamamoto M."/>
            <person name="Yoshikawa H."/>
        </authorList>
    </citation>
    <scope>NUCLEOTIDE SEQUENCE [LARGE SCALE GENOMIC DNA]</scope>
    <source>
        <strain evidence="1 2">NRRL Y-17804</strain>
    </source>
</reference>
<evidence type="ECO:0000313" key="2">
    <source>
        <dbReference type="Proteomes" id="UP000033140"/>
    </source>
</evidence>
<proteinExistence type="predicted"/>
<reference evidence="1 2" key="1">
    <citation type="journal article" date="2011" name="J. Gen. Appl. Microbiol.">
        <title>Draft genome sequencing of the enigmatic yeast Saitoella complicata.</title>
        <authorList>
            <person name="Nishida H."/>
            <person name="Hamamoto M."/>
            <person name="Sugiyama J."/>
        </authorList>
    </citation>
    <scope>NUCLEOTIDE SEQUENCE [LARGE SCALE GENOMIC DNA]</scope>
    <source>
        <strain evidence="1 2">NRRL Y-17804</strain>
    </source>
</reference>
<organism evidence="1 2">
    <name type="scientific">Saitoella complicata (strain BCRC 22490 / CBS 7301 / JCM 7358 / NBRC 10748 / NRRL Y-17804)</name>
    <dbReference type="NCBI Taxonomy" id="698492"/>
    <lineage>
        <taxon>Eukaryota</taxon>
        <taxon>Fungi</taxon>
        <taxon>Dikarya</taxon>
        <taxon>Ascomycota</taxon>
        <taxon>Taphrinomycotina</taxon>
        <taxon>Taphrinomycotina incertae sedis</taxon>
        <taxon>Saitoella</taxon>
    </lineage>
</organism>
<name>A0A0E9NB80_SAICN</name>
<sequence length="119" mass="13007">MAILRLRALEASIRRLVRDSTSAASATFGPWKEAAWKRRSGGVKRAITVVTKAGANTPEQAGRKIASRNKTSSIHSRARLLLCCYRVKHSPRSSYTCSTRRGRKVACTSEDSCALSGQL</sequence>
<keyword evidence="2" id="KW-1185">Reference proteome</keyword>
<comment type="caution">
    <text evidence="1">The sequence shown here is derived from an EMBL/GenBank/DDBJ whole genome shotgun (WGS) entry which is preliminary data.</text>
</comment>
<protein>
    <submittedName>
        <fullName evidence="1">Uncharacterized protein</fullName>
    </submittedName>
</protein>